<dbReference type="InterPro" id="IPR039426">
    <property type="entry name" value="TonB-dep_rcpt-like"/>
</dbReference>
<dbReference type="Proteomes" id="UP000294881">
    <property type="component" value="Unassembled WGS sequence"/>
</dbReference>
<dbReference type="InterPro" id="IPR010105">
    <property type="entry name" value="TonB_sidphr_rcpt"/>
</dbReference>
<keyword evidence="8" id="KW-0408">Iron</keyword>
<dbReference type="OrthoDB" id="9760333at2"/>
<evidence type="ECO:0000256" key="2">
    <source>
        <dbReference type="ARBA" id="ARBA00009810"/>
    </source>
</evidence>
<evidence type="ECO:0000256" key="3">
    <source>
        <dbReference type="ARBA" id="ARBA00022448"/>
    </source>
</evidence>
<dbReference type="PANTHER" id="PTHR32552">
    <property type="entry name" value="FERRICHROME IRON RECEPTOR-RELATED"/>
    <property type="match status" value="1"/>
</dbReference>
<feature type="domain" description="TonB-dependent receptor-like beta-barrel" evidence="18">
    <location>
        <begin position="252"/>
        <end position="693"/>
    </location>
</feature>
<evidence type="ECO:0000256" key="12">
    <source>
        <dbReference type="ARBA" id="ARBA00023170"/>
    </source>
</evidence>
<dbReference type="CDD" id="cd01347">
    <property type="entry name" value="ligand_gated_channel"/>
    <property type="match status" value="1"/>
</dbReference>
<dbReference type="Gene3D" id="2.40.170.20">
    <property type="entry name" value="TonB-dependent receptor, beta-barrel domain"/>
    <property type="match status" value="1"/>
</dbReference>
<feature type="chain" id="PRO_5020219395" evidence="17">
    <location>
        <begin position="32"/>
        <end position="724"/>
    </location>
</feature>
<dbReference type="InterPro" id="IPR000531">
    <property type="entry name" value="Beta-barrel_TonB"/>
</dbReference>
<protein>
    <submittedName>
        <fullName evidence="20">Iron complex outermembrane receptor protein</fullName>
    </submittedName>
</protein>
<keyword evidence="13 14" id="KW-0998">Cell outer membrane</keyword>
<dbReference type="FunFam" id="2.170.130.10:FF:000001">
    <property type="entry name" value="Catecholate siderophore TonB-dependent receptor"/>
    <property type="match status" value="1"/>
</dbReference>
<keyword evidence="3 14" id="KW-0813">Transport</keyword>
<evidence type="ECO:0000256" key="10">
    <source>
        <dbReference type="ARBA" id="ARBA00023077"/>
    </source>
</evidence>
<organism evidence="20 21">
    <name type="scientific">Camelimonas lactis</name>
    <dbReference type="NCBI Taxonomy" id="659006"/>
    <lineage>
        <taxon>Bacteria</taxon>
        <taxon>Pseudomonadati</taxon>
        <taxon>Pseudomonadota</taxon>
        <taxon>Alphaproteobacteria</taxon>
        <taxon>Hyphomicrobiales</taxon>
        <taxon>Chelatococcaceae</taxon>
        <taxon>Camelimonas</taxon>
    </lineage>
</organism>
<dbReference type="GO" id="GO:0015344">
    <property type="term" value="F:siderophore uptake transmembrane transporter activity"/>
    <property type="evidence" value="ECO:0007669"/>
    <property type="project" value="TreeGrafter"/>
</dbReference>
<dbReference type="Pfam" id="PF00593">
    <property type="entry name" value="TonB_dep_Rec_b-barrel"/>
    <property type="match status" value="1"/>
</dbReference>
<evidence type="ECO:0000256" key="14">
    <source>
        <dbReference type="PROSITE-ProRule" id="PRU01360"/>
    </source>
</evidence>
<evidence type="ECO:0000256" key="17">
    <source>
        <dbReference type="SAM" id="SignalP"/>
    </source>
</evidence>
<dbReference type="RefSeq" id="WP_132007144.1">
    <property type="nucleotide sequence ID" value="NZ_JBHUNN010000001.1"/>
</dbReference>
<dbReference type="PANTHER" id="PTHR32552:SF68">
    <property type="entry name" value="FERRICHROME OUTER MEMBRANE TRANSPORTER_PHAGE RECEPTOR"/>
    <property type="match status" value="1"/>
</dbReference>
<comment type="subcellular location">
    <subcellularLocation>
        <location evidence="1 14">Cell outer membrane</location>
        <topology evidence="1 14">Multi-pass membrane protein</topology>
    </subcellularLocation>
</comment>
<reference evidence="20 21" key="1">
    <citation type="submission" date="2019-03" db="EMBL/GenBank/DDBJ databases">
        <title>Genomic Encyclopedia of Type Strains, Phase IV (KMG-IV): sequencing the most valuable type-strain genomes for metagenomic binning, comparative biology and taxonomic classification.</title>
        <authorList>
            <person name="Goeker M."/>
        </authorList>
    </citation>
    <scope>NUCLEOTIDE SEQUENCE [LARGE SCALE GENOMIC DNA]</scope>
    <source>
        <strain evidence="20 21">DSM 22958</strain>
    </source>
</reference>
<evidence type="ECO:0000256" key="11">
    <source>
        <dbReference type="ARBA" id="ARBA00023136"/>
    </source>
</evidence>
<dbReference type="GO" id="GO:0038023">
    <property type="term" value="F:signaling receptor activity"/>
    <property type="evidence" value="ECO:0007669"/>
    <property type="project" value="InterPro"/>
</dbReference>
<evidence type="ECO:0000256" key="9">
    <source>
        <dbReference type="ARBA" id="ARBA00023065"/>
    </source>
</evidence>
<dbReference type="AlphaFoldDB" id="A0A4R2GUN4"/>
<dbReference type="NCBIfam" id="TIGR01783">
    <property type="entry name" value="TonB-siderophor"/>
    <property type="match status" value="1"/>
</dbReference>
<evidence type="ECO:0000256" key="15">
    <source>
        <dbReference type="PROSITE-ProRule" id="PRU10143"/>
    </source>
</evidence>
<dbReference type="Pfam" id="PF07715">
    <property type="entry name" value="Plug"/>
    <property type="match status" value="1"/>
</dbReference>
<name>A0A4R2GUN4_9HYPH</name>
<dbReference type="InterPro" id="IPR037066">
    <property type="entry name" value="Plug_dom_sf"/>
</dbReference>
<keyword evidence="6 14" id="KW-0812">Transmembrane</keyword>
<evidence type="ECO:0000259" key="18">
    <source>
        <dbReference type="Pfam" id="PF00593"/>
    </source>
</evidence>
<evidence type="ECO:0000256" key="16">
    <source>
        <dbReference type="RuleBase" id="RU003357"/>
    </source>
</evidence>
<evidence type="ECO:0000256" key="4">
    <source>
        <dbReference type="ARBA" id="ARBA00022452"/>
    </source>
</evidence>
<accession>A0A4R2GUN4</accession>
<dbReference type="SUPFAM" id="SSF56935">
    <property type="entry name" value="Porins"/>
    <property type="match status" value="1"/>
</dbReference>
<dbReference type="Gene3D" id="2.170.130.10">
    <property type="entry name" value="TonB-dependent receptor, plug domain"/>
    <property type="match status" value="1"/>
</dbReference>
<keyword evidence="5" id="KW-0410">Iron transport</keyword>
<proteinExistence type="inferred from homology"/>
<dbReference type="EMBL" id="SLWL01000008">
    <property type="protein sequence ID" value="TCO12765.1"/>
    <property type="molecule type" value="Genomic_DNA"/>
</dbReference>
<comment type="caution">
    <text evidence="20">The sequence shown here is derived from an EMBL/GenBank/DDBJ whole genome shotgun (WGS) entry which is preliminary data.</text>
</comment>
<evidence type="ECO:0000313" key="20">
    <source>
        <dbReference type="EMBL" id="TCO12765.1"/>
    </source>
</evidence>
<dbReference type="GO" id="GO:0015891">
    <property type="term" value="P:siderophore transport"/>
    <property type="evidence" value="ECO:0007669"/>
    <property type="project" value="InterPro"/>
</dbReference>
<evidence type="ECO:0000256" key="5">
    <source>
        <dbReference type="ARBA" id="ARBA00022496"/>
    </source>
</evidence>
<evidence type="ECO:0000256" key="13">
    <source>
        <dbReference type="ARBA" id="ARBA00023237"/>
    </source>
</evidence>
<gene>
    <name evidence="20" type="ORF">EV666_10888</name>
</gene>
<evidence type="ECO:0000256" key="7">
    <source>
        <dbReference type="ARBA" id="ARBA00022729"/>
    </source>
</evidence>
<feature type="short sequence motif" description="TonB box" evidence="15">
    <location>
        <begin position="41"/>
        <end position="47"/>
    </location>
</feature>
<keyword evidence="12 20" id="KW-0675">Receptor</keyword>
<feature type="domain" description="TonB-dependent receptor plug" evidence="19">
    <location>
        <begin position="71"/>
        <end position="179"/>
    </location>
</feature>
<keyword evidence="7 17" id="KW-0732">Signal</keyword>
<evidence type="ECO:0000256" key="6">
    <source>
        <dbReference type="ARBA" id="ARBA00022692"/>
    </source>
</evidence>
<evidence type="ECO:0000259" key="19">
    <source>
        <dbReference type="Pfam" id="PF07715"/>
    </source>
</evidence>
<keyword evidence="4 14" id="KW-1134">Transmembrane beta strand</keyword>
<dbReference type="InterPro" id="IPR010916">
    <property type="entry name" value="TonB_box_CS"/>
</dbReference>
<keyword evidence="21" id="KW-1185">Reference proteome</keyword>
<dbReference type="GO" id="GO:0009279">
    <property type="term" value="C:cell outer membrane"/>
    <property type="evidence" value="ECO:0007669"/>
    <property type="project" value="UniProtKB-SubCell"/>
</dbReference>
<evidence type="ECO:0000256" key="1">
    <source>
        <dbReference type="ARBA" id="ARBA00004571"/>
    </source>
</evidence>
<evidence type="ECO:0000313" key="21">
    <source>
        <dbReference type="Proteomes" id="UP000294881"/>
    </source>
</evidence>
<dbReference type="InterPro" id="IPR012910">
    <property type="entry name" value="Plug_dom"/>
</dbReference>
<dbReference type="PROSITE" id="PS52016">
    <property type="entry name" value="TONB_DEPENDENT_REC_3"/>
    <property type="match status" value="1"/>
</dbReference>
<keyword evidence="10 15" id="KW-0798">TonB box</keyword>
<evidence type="ECO:0000256" key="8">
    <source>
        <dbReference type="ARBA" id="ARBA00023004"/>
    </source>
</evidence>
<comment type="similarity">
    <text evidence="2 14 16">Belongs to the TonB-dependent receptor family.</text>
</comment>
<dbReference type="InterPro" id="IPR036942">
    <property type="entry name" value="Beta-barrel_TonB_sf"/>
</dbReference>
<dbReference type="PROSITE" id="PS00430">
    <property type="entry name" value="TONB_DEPENDENT_REC_1"/>
    <property type="match status" value="1"/>
</dbReference>
<feature type="signal peptide" evidence="17">
    <location>
        <begin position="1"/>
        <end position="31"/>
    </location>
</feature>
<dbReference type="FunFam" id="2.40.170.20:FF:000005">
    <property type="entry name" value="TonB-dependent siderophore receptor"/>
    <property type="match status" value="1"/>
</dbReference>
<keyword evidence="9" id="KW-0406">Ion transport</keyword>
<keyword evidence="11 14" id="KW-0472">Membrane</keyword>
<sequence length="724" mass="78510">MARAILENRNALMTGAALAAIVAGWSGAAFAQQDAAINLDTISVQGESAAGPVNGYVARRSSTATKTDASIMETPQSVTVVTRQQMDDQAAQTVGQALRYTAGVLGETRLSAGRYDSVFVRGFGGSGSGAGYVGYLDGLRYLRGVNYLVPSYDPWGLERIEVLRGPASVIFGQVKPGGVVNMVSKRPRDVAHGEVQLQTGSYGRAQAAFDIGGPVNADKTLLYRVVGLGRAADTQVDYTREERIFIAPSLTWRPTDATSLTILASYQRDPETGFYRFIPAVGTVLPSRAGRIRSNFFPGEPNFEGYSRNQANLGYEFSHRFNDVFTFRQNVRVSDMKSNFRTVAVAGIGADQKTLSRRVTAFDEKAQTATIDNQLQADFATGPLTHKLLLGADAAWTDGWSNGGFPGVVQSLDFTTPIYGRQPFSLSRKTLTTQTTSQYGVYIQDQIRLGRLMLLAGGRFDWADSSTRDHAKNTITRQNDTAPSGRVALMYNFDNGFAPYVSYSTSFEPLAGVSYEGQAFKPTEGEQYEAGFKYEAPGSNIFFQAAVYQIRQTNVATTDTAHPGFQIQTGEIRARGVELEARATVLKNLDLVAAYAYTDAEVTKSAGVDLNRRPPVVPRHIASLWAHYTFDSGALAGLGLGVGVRYVSKGAGDAGNTFWTPAYTLAEAAISYDFGVARPALKGWKIQVNAHNLFDKEYISGCYSATGCSFGLRRTVLATLSYKW</sequence>